<reference evidence="1" key="1">
    <citation type="journal article" date="2021" name="Virus">
        <title>The discovery, distribution and diversity of DNA viruses associated with Drosophila melanogaster in Europe.</title>
        <authorList>
            <person name="Wallace M.A."/>
            <person name="Coffman K.A."/>
            <person name="Gilbert C."/>
            <person name="Ravindran S."/>
            <person name="Albery G.F."/>
            <person name="Abbott J."/>
            <person name="Argyridou E."/>
            <person name="Bellosta P."/>
            <person name="Betancourt A.J."/>
            <person name="Colinet H."/>
            <person name="Eric K."/>
            <person name="Glaser-Schmitt A."/>
            <person name="Grath S."/>
            <person name="Jelic M."/>
            <person name="Kankare M."/>
            <person name="Kozeretska I."/>
            <person name="Loeschcke V."/>
            <person name="Montchamp-Moreau C."/>
            <person name="Ometto L."/>
            <person name="Onder B.S."/>
            <person name="Orengo D.J."/>
            <person name="Parsch J."/>
            <person name="Pascual M."/>
            <person name="Patenkovic A."/>
            <person name="Puerma E."/>
            <person name="Ritchie M.G."/>
            <person name="Rota-Stabelli O."/>
            <person name="Schou M.F."/>
            <person name="Serga S.V."/>
            <person name="Stamenkovic-Radak M."/>
            <person name="Tanaskovic M."/>
            <person name="Veselinovic M.S."/>
            <person name="Vieira J."/>
            <person name="Vieira C.P."/>
            <person name="Kapun M."/>
            <person name="Flatt T."/>
            <person name="Gonzalez J."/>
            <person name="Staubach F."/>
            <person name="Obbard D.J."/>
        </authorList>
    </citation>
    <scope>NUCLEOTIDE SEQUENCE</scope>
    <source>
        <strain evidence="1">Filamentous_ES_Gim_15_30_pool</strain>
    </source>
</reference>
<dbReference type="EMBL" id="MT496832">
    <property type="protein sequence ID" value="QKN22458.1"/>
    <property type="molecule type" value="Genomic_DNA"/>
</dbReference>
<sequence>MATLVHYHPIYRIYENVNTDAEKAKQLPISMFIEYCNLERMKKIVRMQIFLIWDLINDIEGGAGDGNEKFKLWKITNKEFNDYIAQDWNRMNESLSNEKSNLDVNVKFLFEQVTKILGLLSSSKKSLVDNVCSFNKLYRMIIHQYNDCGGEGGGSSNSLKMREIIIKMMHANSLEDISEANLIILMQFVQRFIHSIRKPYPMYAMILLFFSHVSMLAEGSINVQIRNKKNPSDCSIKDDGIITIKDVLCNMFISEYKEALKNATGGEFIEMLILDKIPEVADSTSGDFSAKEWFKYLANIDREYVPNVQRKLKRLSDTMENEKYDNMVVGMTNNCERLYDVINYNIITNSNLRRTISRQFNINETNNMYYCFFMNTLVSTIVKNEQVILCEYLALGMKLLRQLKHQYSGVKINISINELYVFIRELNEKIKASSCCNYFNLQDIISFCTTSSISKNLLHVMHQVGVNNHSDNV</sequence>
<name>A0A6M9TZX4_9VIRU</name>
<organism evidence="1">
    <name type="scientific">Drosophila-associated filamentous virus</name>
    <dbReference type="NCBI Taxonomy" id="2743186"/>
    <lineage>
        <taxon>Viruses</taxon>
    </lineage>
</organism>
<protein>
    <submittedName>
        <fullName evidence="1">Uncharacterized protein</fullName>
    </submittedName>
</protein>
<proteinExistence type="predicted"/>
<evidence type="ECO:0000313" key="1">
    <source>
        <dbReference type="EMBL" id="QKN22458.1"/>
    </source>
</evidence>
<gene>
    <name evidence="1" type="primary">ORF4</name>
</gene>
<accession>A0A6M9TZX4</accession>